<dbReference type="EMBL" id="AP014946">
    <property type="protein sequence ID" value="BAT58286.1"/>
    <property type="molecule type" value="Genomic_DNA"/>
</dbReference>
<evidence type="ECO:0000313" key="2">
    <source>
        <dbReference type="EMBL" id="BAT58286.1"/>
    </source>
</evidence>
<sequence length="74" mass="7665">MLKGILAIAIVGAGIAMAAQQAAEAQQAPPGCRYVPIRGVGQSMVCGNAPNSRATNGTPCMYRYIGNRLVRVCS</sequence>
<dbReference type="Proteomes" id="UP000236884">
    <property type="component" value="Chromosome"/>
</dbReference>
<gene>
    <name evidence="2" type="ORF">GJW-30_1_00810</name>
</gene>
<feature type="chain" id="PRO_5006615620" evidence="1">
    <location>
        <begin position="19"/>
        <end position="74"/>
    </location>
</feature>
<dbReference type="KEGG" id="vgo:GJW-30_1_00810"/>
<accession>A0A0S3PR73</accession>
<keyword evidence="1" id="KW-0732">Signal</keyword>
<proteinExistence type="predicted"/>
<feature type="signal peptide" evidence="1">
    <location>
        <begin position="1"/>
        <end position="18"/>
    </location>
</feature>
<organism evidence="2 3">
    <name type="scientific">Variibacter gotjawalensis</name>
    <dbReference type="NCBI Taxonomy" id="1333996"/>
    <lineage>
        <taxon>Bacteria</taxon>
        <taxon>Pseudomonadati</taxon>
        <taxon>Pseudomonadota</taxon>
        <taxon>Alphaproteobacteria</taxon>
        <taxon>Hyphomicrobiales</taxon>
        <taxon>Nitrobacteraceae</taxon>
        <taxon>Variibacter</taxon>
    </lineage>
</organism>
<dbReference type="AlphaFoldDB" id="A0A0S3PR73"/>
<reference evidence="2 3" key="1">
    <citation type="submission" date="2015-08" db="EMBL/GenBank/DDBJ databases">
        <title>Investigation of the bacterial diversity of lava forest soil.</title>
        <authorList>
            <person name="Lee J.S."/>
        </authorList>
    </citation>
    <scope>NUCLEOTIDE SEQUENCE [LARGE SCALE GENOMIC DNA]</scope>
    <source>
        <strain evidence="2 3">GJW-30</strain>
    </source>
</reference>
<name>A0A0S3PR73_9BRAD</name>
<protein>
    <submittedName>
        <fullName evidence="2">Uncharacterized protein</fullName>
    </submittedName>
</protein>
<evidence type="ECO:0000313" key="3">
    <source>
        <dbReference type="Proteomes" id="UP000236884"/>
    </source>
</evidence>
<keyword evidence="3" id="KW-1185">Reference proteome</keyword>
<evidence type="ECO:0000256" key="1">
    <source>
        <dbReference type="SAM" id="SignalP"/>
    </source>
</evidence>